<feature type="compositionally biased region" description="Basic and acidic residues" evidence="1">
    <location>
        <begin position="100"/>
        <end position="111"/>
    </location>
</feature>
<reference evidence="2" key="1">
    <citation type="submission" date="2022-03" db="EMBL/GenBank/DDBJ databases">
        <authorList>
            <person name="Alioto T."/>
            <person name="Alioto T."/>
            <person name="Gomez Garrido J."/>
        </authorList>
    </citation>
    <scope>NUCLEOTIDE SEQUENCE</scope>
</reference>
<evidence type="ECO:0000313" key="2">
    <source>
        <dbReference type="EMBL" id="CAH2293683.1"/>
    </source>
</evidence>
<feature type="compositionally biased region" description="Low complexity" evidence="1">
    <location>
        <begin position="1"/>
        <end position="10"/>
    </location>
</feature>
<keyword evidence="3" id="KW-1185">Reference proteome</keyword>
<proteinExistence type="predicted"/>
<accession>A0AAD1SB64</accession>
<organism evidence="2 3">
    <name type="scientific">Pelobates cultripes</name>
    <name type="common">Western spadefoot toad</name>
    <dbReference type="NCBI Taxonomy" id="61616"/>
    <lineage>
        <taxon>Eukaryota</taxon>
        <taxon>Metazoa</taxon>
        <taxon>Chordata</taxon>
        <taxon>Craniata</taxon>
        <taxon>Vertebrata</taxon>
        <taxon>Euteleostomi</taxon>
        <taxon>Amphibia</taxon>
        <taxon>Batrachia</taxon>
        <taxon>Anura</taxon>
        <taxon>Pelobatoidea</taxon>
        <taxon>Pelobatidae</taxon>
        <taxon>Pelobates</taxon>
    </lineage>
</organism>
<gene>
    <name evidence="2" type="ORF">PECUL_23A032325</name>
</gene>
<dbReference type="Proteomes" id="UP001295444">
    <property type="component" value="Chromosome 05"/>
</dbReference>
<evidence type="ECO:0000256" key="1">
    <source>
        <dbReference type="SAM" id="MobiDB-lite"/>
    </source>
</evidence>
<feature type="compositionally biased region" description="Polar residues" evidence="1">
    <location>
        <begin position="73"/>
        <end position="95"/>
    </location>
</feature>
<feature type="region of interest" description="Disordered" evidence="1">
    <location>
        <begin position="1"/>
        <end position="112"/>
    </location>
</feature>
<dbReference type="EMBL" id="OW240916">
    <property type="protein sequence ID" value="CAH2293683.1"/>
    <property type="molecule type" value="Genomic_DNA"/>
</dbReference>
<protein>
    <submittedName>
        <fullName evidence="2">Uncharacterized protein</fullName>
    </submittedName>
</protein>
<evidence type="ECO:0000313" key="3">
    <source>
        <dbReference type="Proteomes" id="UP001295444"/>
    </source>
</evidence>
<name>A0AAD1SB64_PELCU</name>
<dbReference type="AlphaFoldDB" id="A0AAD1SB64"/>
<sequence length="129" mass="14018">MASTPQTPTHPTNPPTADKKGPHRTKGGNPNDIRNYTLALIPDTARPTTPHGTPPPNPSMIRTHLQQRPARATSATSIPCTNPNQSSDTELQSRGQHARANRDRRDPRRATMDMGVNNVETLTGNTSIL</sequence>